<comment type="caution">
    <text evidence="2">The sequence shown here is derived from an EMBL/GenBank/DDBJ whole genome shotgun (WGS) entry which is preliminary data.</text>
</comment>
<feature type="transmembrane region" description="Helical" evidence="1">
    <location>
        <begin position="56"/>
        <end position="74"/>
    </location>
</feature>
<evidence type="ECO:0000313" key="2">
    <source>
        <dbReference type="EMBL" id="MCM4076630.1"/>
    </source>
</evidence>
<evidence type="ECO:0008006" key="4">
    <source>
        <dbReference type="Google" id="ProtNLM"/>
    </source>
</evidence>
<dbReference type="RefSeq" id="WP_251796531.1">
    <property type="nucleotide sequence ID" value="NZ_JAMQOL010000003.1"/>
</dbReference>
<proteinExistence type="predicted"/>
<sequence length="117" mass="12951">MLLLGLVCAIFGEMLPDYTGSVSNLFAGVALVVLNTMTSLAIARRAWTIKTIAATFAARLALNIAFATVANWILDNQIDGWDTLFFLTMISLITTLHDRWRPIHEFRTREPAAGRLA</sequence>
<feature type="transmembrane region" description="Helical" evidence="1">
    <location>
        <begin position="26"/>
        <end position="44"/>
    </location>
</feature>
<organism evidence="2 3">
    <name type="scientific">Paractinoplanes hotanensis</name>
    <dbReference type="NCBI Taxonomy" id="2906497"/>
    <lineage>
        <taxon>Bacteria</taxon>
        <taxon>Bacillati</taxon>
        <taxon>Actinomycetota</taxon>
        <taxon>Actinomycetes</taxon>
        <taxon>Micromonosporales</taxon>
        <taxon>Micromonosporaceae</taxon>
        <taxon>Paractinoplanes</taxon>
    </lineage>
</organism>
<keyword evidence="3" id="KW-1185">Reference proteome</keyword>
<evidence type="ECO:0000313" key="3">
    <source>
        <dbReference type="Proteomes" id="UP001523216"/>
    </source>
</evidence>
<evidence type="ECO:0000256" key="1">
    <source>
        <dbReference type="SAM" id="Phobius"/>
    </source>
</evidence>
<dbReference type="Proteomes" id="UP001523216">
    <property type="component" value="Unassembled WGS sequence"/>
</dbReference>
<keyword evidence="1" id="KW-0812">Transmembrane</keyword>
<protein>
    <recommendedName>
        <fullName evidence="4">ATP synthase protein I</fullName>
    </recommendedName>
</protein>
<accession>A0ABT0XS73</accession>
<reference evidence="2 3" key="1">
    <citation type="submission" date="2022-06" db="EMBL/GenBank/DDBJ databases">
        <title>Actinoplanes abujensis sp. nov., isolated from Nigerian arid soil.</title>
        <authorList>
            <person name="Ding P."/>
        </authorList>
    </citation>
    <scope>NUCLEOTIDE SEQUENCE [LARGE SCALE GENOMIC DNA]</scope>
    <source>
        <strain evidence="3">TRM88002</strain>
    </source>
</reference>
<name>A0ABT0XS73_9ACTN</name>
<keyword evidence="1" id="KW-1133">Transmembrane helix</keyword>
<gene>
    <name evidence="2" type="ORF">LXN57_03510</name>
</gene>
<keyword evidence="1" id="KW-0472">Membrane</keyword>
<dbReference type="EMBL" id="JAMQOL010000003">
    <property type="protein sequence ID" value="MCM4076630.1"/>
    <property type="molecule type" value="Genomic_DNA"/>
</dbReference>